<evidence type="ECO:0000256" key="1">
    <source>
        <dbReference type="SAM" id="Phobius"/>
    </source>
</evidence>
<organism evidence="2 3">
    <name type="scientific">Hassallia byssoidea VB512170</name>
    <dbReference type="NCBI Taxonomy" id="1304833"/>
    <lineage>
        <taxon>Bacteria</taxon>
        <taxon>Bacillati</taxon>
        <taxon>Cyanobacteriota</taxon>
        <taxon>Cyanophyceae</taxon>
        <taxon>Nostocales</taxon>
        <taxon>Tolypothrichaceae</taxon>
        <taxon>Hassallia</taxon>
    </lineage>
</organism>
<dbReference type="EMBL" id="JTCM02000007">
    <property type="protein sequence ID" value="NEU72037.1"/>
    <property type="molecule type" value="Genomic_DNA"/>
</dbReference>
<sequence>MNTIHFIPVLIGQVQMCHSPNPLEWTIIIATVGGILVLSGVGAAGIASVAGMLVPMLVSGASIEAITASVTAALQTITTIGASLEVVAQLVYAVKVILGC</sequence>
<dbReference type="AlphaFoldDB" id="A0A846H359"/>
<reference evidence="2 3" key="1">
    <citation type="journal article" date="2015" name="Genome Announc.">
        <title>Draft Genome Sequence of Cyanobacterium Hassallia byssoidea Strain VB512170, Isolated from Monuments in India.</title>
        <authorList>
            <person name="Singh D."/>
            <person name="Chandrababunaidu M.M."/>
            <person name="Panda A."/>
            <person name="Sen D."/>
            <person name="Bhattacharyya S."/>
            <person name="Adhikary S.P."/>
            <person name="Tripathy S."/>
        </authorList>
    </citation>
    <scope>NUCLEOTIDE SEQUENCE [LARGE SCALE GENOMIC DNA]</scope>
    <source>
        <strain evidence="2 3">VB512170</strain>
    </source>
</reference>
<feature type="transmembrane region" description="Helical" evidence="1">
    <location>
        <begin position="25"/>
        <end position="54"/>
    </location>
</feature>
<evidence type="ECO:0000313" key="3">
    <source>
        <dbReference type="Proteomes" id="UP000031549"/>
    </source>
</evidence>
<evidence type="ECO:0000313" key="2">
    <source>
        <dbReference type="EMBL" id="NEU72037.1"/>
    </source>
</evidence>
<name>A0A846H359_9CYAN</name>
<proteinExistence type="predicted"/>
<dbReference type="RefSeq" id="WP_039753720.1">
    <property type="nucleotide sequence ID" value="NZ_JTCM02000007.1"/>
</dbReference>
<accession>A0A846H359</accession>
<keyword evidence="1" id="KW-0812">Transmembrane</keyword>
<dbReference type="Proteomes" id="UP000031549">
    <property type="component" value="Unassembled WGS sequence"/>
</dbReference>
<keyword evidence="3" id="KW-1185">Reference proteome</keyword>
<comment type="caution">
    <text evidence="2">The sequence shown here is derived from an EMBL/GenBank/DDBJ whole genome shotgun (WGS) entry which is preliminary data.</text>
</comment>
<keyword evidence="1" id="KW-0472">Membrane</keyword>
<keyword evidence="1" id="KW-1133">Transmembrane helix</keyword>
<protein>
    <submittedName>
        <fullName evidence="2">Uncharacterized protein</fullName>
    </submittedName>
</protein>
<gene>
    <name evidence="2" type="ORF">PI95_005490</name>
</gene>